<dbReference type="InterPro" id="IPR019416">
    <property type="entry name" value="NCBP3"/>
</dbReference>
<feature type="compositionally biased region" description="Low complexity" evidence="4">
    <location>
        <begin position="564"/>
        <end position="574"/>
    </location>
</feature>
<reference evidence="5" key="2">
    <citation type="submission" date="2025-08" db="UniProtKB">
        <authorList>
            <consortium name="Ensembl"/>
        </authorList>
    </citation>
    <scope>IDENTIFICATION</scope>
</reference>
<dbReference type="GO" id="GO:0000340">
    <property type="term" value="F:RNA 7-methylguanosine cap binding"/>
    <property type="evidence" value="ECO:0007669"/>
    <property type="project" value="InterPro"/>
</dbReference>
<dbReference type="PANTHER" id="PTHR16291:SF0">
    <property type="entry name" value="NUCLEAR CAP-BINDING PROTEIN SUBUNIT 3"/>
    <property type="match status" value="1"/>
</dbReference>
<feature type="compositionally biased region" description="Basic and acidic residues" evidence="4">
    <location>
        <begin position="19"/>
        <end position="28"/>
    </location>
</feature>
<comment type="similarity">
    <text evidence="1">Belongs to the NCBP3 family.</text>
</comment>
<keyword evidence="3" id="KW-0507">mRNA processing</keyword>
<feature type="region of interest" description="Disordered" evidence="4">
    <location>
        <begin position="165"/>
        <end position="213"/>
    </location>
</feature>
<dbReference type="AlphaFoldDB" id="A0A8C7QTG0"/>
<name>A0A8C7QTG0_ONCMY</name>
<reference evidence="5" key="1">
    <citation type="submission" date="2020-07" db="EMBL/GenBank/DDBJ databases">
        <title>A long reads based de novo assembly of the rainbow trout Arlee double haploid line genome.</title>
        <authorList>
            <person name="Gao G."/>
            <person name="Palti Y."/>
        </authorList>
    </citation>
    <scope>NUCLEOTIDE SEQUENCE [LARGE SCALE GENOMIC DNA]</scope>
</reference>
<dbReference type="PANTHER" id="PTHR16291">
    <property type="entry name" value="NUCLEAR CAP-BINDING PROTEIN SUBUNIT 3"/>
    <property type="match status" value="1"/>
</dbReference>
<dbReference type="Ensembl" id="ENSOMYT00000044456.2">
    <property type="protein sequence ID" value="ENSOMYP00000040723.2"/>
    <property type="gene ID" value="ENSOMYG00000018855.2"/>
</dbReference>
<evidence type="ECO:0000313" key="6">
    <source>
        <dbReference type="Proteomes" id="UP000694395"/>
    </source>
</evidence>
<feature type="region of interest" description="Disordered" evidence="4">
    <location>
        <begin position="316"/>
        <end position="338"/>
    </location>
</feature>
<dbReference type="Proteomes" id="UP000694395">
    <property type="component" value="Chromosome 2"/>
</dbReference>
<feature type="compositionally biased region" description="Basic and acidic residues" evidence="4">
    <location>
        <begin position="165"/>
        <end position="181"/>
    </location>
</feature>
<feature type="compositionally biased region" description="Gly residues" evidence="4">
    <location>
        <begin position="423"/>
        <end position="438"/>
    </location>
</feature>
<dbReference type="GeneTree" id="ENSGT00390000005712"/>
<dbReference type="GO" id="GO:0005634">
    <property type="term" value="C:nucleus"/>
    <property type="evidence" value="ECO:0007669"/>
    <property type="project" value="TreeGrafter"/>
</dbReference>
<feature type="region of interest" description="Disordered" evidence="4">
    <location>
        <begin position="419"/>
        <end position="442"/>
    </location>
</feature>
<evidence type="ECO:0000256" key="4">
    <source>
        <dbReference type="SAM" id="MobiDB-lite"/>
    </source>
</evidence>
<evidence type="ECO:0000256" key="2">
    <source>
        <dbReference type="ARBA" id="ARBA00019876"/>
    </source>
</evidence>
<feature type="region of interest" description="Disordered" evidence="4">
    <location>
        <begin position="601"/>
        <end position="635"/>
    </location>
</feature>
<feature type="compositionally biased region" description="Acidic residues" evidence="4">
    <location>
        <begin position="319"/>
        <end position="336"/>
    </location>
</feature>
<feature type="compositionally biased region" description="Basic residues" evidence="4">
    <location>
        <begin position="462"/>
        <end position="471"/>
    </location>
</feature>
<keyword evidence="3" id="KW-0506">mRNA capping</keyword>
<evidence type="ECO:0000256" key="3">
    <source>
        <dbReference type="ARBA" id="ARBA00023042"/>
    </source>
</evidence>
<feature type="region of interest" description="Disordered" evidence="4">
    <location>
        <begin position="1"/>
        <end position="38"/>
    </location>
</feature>
<dbReference type="GO" id="GO:0003729">
    <property type="term" value="F:mRNA binding"/>
    <property type="evidence" value="ECO:0007669"/>
    <property type="project" value="InterPro"/>
</dbReference>
<feature type="compositionally biased region" description="Low complexity" evidence="4">
    <location>
        <begin position="626"/>
        <end position="635"/>
    </location>
</feature>
<keyword evidence="6" id="KW-1185">Reference proteome</keyword>
<dbReference type="GO" id="GO:0006370">
    <property type="term" value="P:7-methylguanosine mRNA capping"/>
    <property type="evidence" value="ECO:0007669"/>
    <property type="project" value="UniProtKB-KW"/>
</dbReference>
<organism evidence="5 6">
    <name type="scientific">Oncorhynchus mykiss</name>
    <name type="common">Rainbow trout</name>
    <name type="synonym">Salmo gairdneri</name>
    <dbReference type="NCBI Taxonomy" id="8022"/>
    <lineage>
        <taxon>Eukaryota</taxon>
        <taxon>Metazoa</taxon>
        <taxon>Chordata</taxon>
        <taxon>Craniata</taxon>
        <taxon>Vertebrata</taxon>
        <taxon>Euteleostomi</taxon>
        <taxon>Actinopterygii</taxon>
        <taxon>Neopterygii</taxon>
        <taxon>Teleostei</taxon>
        <taxon>Protacanthopterygii</taxon>
        <taxon>Salmoniformes</taxon>
        <taxon>Salmonidae</taxon>
        <taxon>Salmoninae</taxon>
        <taxon>Oncorhynchus</taxon>
    </lineage>
</organism>
<evidence type="ECO:0000313" key="5">
    <source>
        <dbReference type="Ensembl" id="ENSOMYP00000040723.2"/>
    </source>
</evidence>
<proteinExistence type="inferred from homology"/>
<accession>A0A8C7QTG0</accession>
<evidence type="ECO:0000256" key="1">
    <source>
        <dbReference type="ARBA" id="ARBA00006069"/>
    </source>
</evidence>
<feature type="region of interest" description="Disordered" evidence="4">
    <location>
        <begin position="460"/>
        <end position="517"/>
    </location>
</feature>
<protein>
    <recommendedName>
        <fullName evidence="2">Nuclear cap-binding protein subunit 3</fullName>
    </recommendedName>
</protein>
<reference evidence="5" key="3">
    <citation type="submission" date="2025-09" db="UniProtKB">
        <authorList>
            <consortium name="Ensembl"/>
        </authorList>
    </citation>
    <scope>IDENTIFICATION</scope>
</reference>
<feature type="compositionally biased region" description="Acidic residues" evidence="4">
    <location>
        <begin position="187"/>
        <end position="204"/>
    </location>
</feature>
<sequence length="635" mass="71227">MAAVRSLRVSVKSDCSESDSDRDAREVEPMEVEEGELEAEDIPVNRSLNEVLPVSKVLRDRGLEAIQRTEKSTESFHFCAQANPGQIVVLDRDTMKKAIPNLRLEALHVAGVDDMSTQDVFGYFKEYPPAHIEWIDDTSCNVVWLDDVTSTRALINISHVPDPEVVTKETGDTKELGDPTQERQSNSDDDDDDDDDDGEVEEEQKEPVDLLSQAEIESLLRNDLRPATKPFKGNRLFLRLATYDDKKEMGAARKSRYYMKYGNPNYGGMRGILSNSWKRRYHTRRIVSKSKKPLIGDSMGDTPPYKHSHSADLINLPEEPIEEEEDEEEGEEDMDSDDRVVEYKEKGERGRVRVGGPVVALWSRLGRPSSPSVLSDSDKMDYDLELKMISTPSPKKSMKMTMYADEVETNLRTIRSSFSVSVGSGGSGIRNRIGGGSVGETKSSAVEKVIDVRQLLEEKRRGLSQHKHRHPVASIGSTDVRQRLGKRPYSSERRHSTSPVASRDSSPPREPIIDVHRRLGVVIQDTRGLHPDLSKDRKSSRLWNRLGPSSYKGEVPVRKPPSHRAGSGSTSSRLGGRGEEDVEKENDSALQKVWGALIKQKEQQTHKMKRSRLDNLPSLQIEISRESSNGSDSDS</sequence>
<feature type="region of interest" description="Disordered" evidence="4">
    <location>
        <begin position="529"/>
        <end position="588"/>
    </location>
</feature>
<dbReference type="Pfam" id="PF10309">
    <property type="entry name" value="NCBP3"/>
    <property type="match status" value="1"/>
</dbReference>
<feature type="compositionally biased region" description="Basic and acidic residues" evidence="4">
    <location>
        <begin position="529"/>
        <end position="539"/>
    </location>
</feature>
<feature type="compositionally biased region" description="Acidic residues" evidence="4">
    <location>
        <begin position="29"/>
        <end position="38"/>
    </location>
</feature>